<keyword evidence="11" id="KW-0539">Nucleus</keyword>
<keyword evidence="7" id="KW-0863">Zinc-finger</keyword>
<evidence type="ECO:0000256" key="2">
    <source>
        <dbReference type="ARBA" id="ARBA00004496"/>
    </source>
</evidence>
<keyword evidence="14" id="KW-1185">Reference proteome</keyword>
<keyword evidence="5" id="KW-0479">Metal-binding</keyword>
<keyword evidence="8" id="KW-0862">Zinc</keyword>
<keyword evidence="3" id="KW-0963">Cytoplasm</keyword>
<evidence type="ECO:0000256" key="4">
    <source>
        <dbReference type="ARBA" id="ARBA00022664"/>
    </source>
</evidence>
<dbReference type="Gene3D" id="3.30.1370.210">
    <property type="match status" value="1"/>
</dbReference>
<dbReference type="GO" id="GO:0006397">
    <property type="term" value="P:mRNA processing"/>
    <property type="evidence" value="ECO:0007669"/>
    <property type="project" value="UniProtKB-KW"/>
</dbReference>
<comment type="caution">
    <text evidence="13">The sequence shown here is derived from an EMBL/GenBank/DDBJ whole genome shotgun (WGS) entry which is preliminary data.</text>
</comment>
<evidence type="ECO:0000256" key="8">
    <source>
        <dbReference type="ARBA" id="ARBA00022833"/>
    </source>
</evidence>
<dbReference type="GO" id="GO:0003723">
    <property type="term" value="F:RNA binding"/>
    <property type="evidence" value="ECO:0007669"/>
    <property type="project" value="UniProtKB-KW"/>
</dbReference>
<proteinExistence type="predicted"/>
<protein>
    <recommendedName>
        <fullName evidence="12">Muscleblind-like CCCH zinc finger domain-containing protein</fullName>
    </recommendedName>
</protein>
<evidence type="ECO:0000256" key="7">
    <source>
        <dbReference type="ARBA" id="ARBA00022771"/>
    </source>
</evidence>
<keyword evidence="4" id="KW-0507">mRNA processing</keyword>
<dbReference type="PANTHER" id="PTHR12675">
    <property type="entry name" value="MUSCLEBLIND-LIKE PROTEIN"/>
    <property type="match status" value="1"/>
</dbReference>
<comment type="subcellular location">
    <subcellularLocation>
        <location evidence="2">Cytoplasm</location>
    </subcellularLocation>
    <subcellularLocation>
        <location evidence="1">Nucleus</location>
    </subcellularLocation>
</comment>
<dbReference type="GO" id="GO:0043484">
    <property type="term" value="P:regulation of RNA splicing"/>
    <property type="evidence" value="ECO:0007669"/>
    <property type="project" value="TreeGrafter"/>
</dbReference>
<accession>A0AAW0N6E3</accession>
<evidence type="ECO:0000256" key="11">
    <source>
        <dbReference type="ARBA" id="ARBA00023242"/>
    </source>
</evidence>
<dbReference type="GO" id="GO:0005737">
    <property type="term" value="C:cytoplasm"/>
    <property type="evidence" value="ECO:0007669"/>
    <property type="project" value="UniProtKB-SubCell"/>
</dbReference>
<keyword evidence="6" id="KW-0677">Repeat</keyword>
<evidence type="ECO:0000256" key="5">
    <source>
        <dbReference type="ARBA" id="ARBA00022723"/>
    </source>
</evidence>
<evidence type="ECO:0000256" key="9">
    <source>
        <dbReference type="ARBA" id="ARBA00022884"/>
    </source>
</evidence>
<evidence type="ECO:0000256" key="6">
    <source>
        <dbReference type="ARBA" id="ARBA00022737"/>
    </source>
</evidence>
<evidence type="ECO:0000256" key="3">
    <source>
        <dbReference type="ARBA" id="ARBA00022490"/>
    </source>
</evidence>
<keyword evidence="9" id="KW-0694">RNA-binding</keyword>
<dbReference type="InterPro" id="IPR054429">
    <property type="entry name" value="Znf-CCCH_Muscleblind-like"/>
</dbReference>
<evidence type="ECO:0000259" key="12">
    <source>
        <dbReference type="Pfam" id="PF22628"/>
    </source>
</evidence>
<gene>
    <name evidence="13" type="ORF">WMY93_022238</name>
</gene>
<evidence type="ECO:0000256" key="10">
    <source>
        <dbReference type="ARBA" id="ARBA00023187"/>
    </source>
</evidence>
<dbReference type="GO" id="GO:0005654">
    <property type="term" value="C:nucleoplasm"/>
    <property type="evidence" value="ECO:0007669"/>
    <property type="project" value="TreeGrafter"/>
</dbReference>
<evidence type="ECO:0000256" key="1">
    <source>
        <dbReference type="ARBA" id="ARBA00004123"/>
    </source>
</evidence>
<reference evidence="14" key="1">
    <citation type="submission" date="2024-04" db="EMBL/GenBank/DDBJ databases">
        <title>Salinicola lusitanus LLJ914,a marine bacterium isolated from the Okinawa Trough.</title>
        <authorList>
            <person name="Li J."/>
        </authorList>
    </citation>
    <scope>NUCLEOTIDE SEQUENCE [LARGE SCALE GENOMIC DNA]</scope>
</reference>
<name>A0AAW0N6E3_9GOBI</name>
<dbReference type="Pfam" id="PF22628">
    <property type="entry name" value="zf-CCCH_10"/>
    <property type="match status" value="1"/>
</dbReference>
<keyword evidence="10" id="KW-0508">mRNA splicing</keyword>
<dbReference type="Proteomes" id="UP001460270">
    <property type="component" value="Unassembled WGS sequence"/>
</dbReference>
<evidence type="ECO:0000313" key="13">
    <source>
        <dbReference type="EMBL" id="KAK7893086.1"/>
    </source>
</evidence>
<dbReference type="AlphaFoldDB" id="A0AAW0N6E3"/>
<dbReference type="PANTHER" id="PTHR12675:SF4">
    <property type="entry name" value="MUSCLEBLIND-LIKE PROTEIN 2"/>
    <property type="match status" value="1"/>
</dbReference>
<dbReference type="EMBL" id="JBBPFD010000016">
    <property type="protein sequence ID" value="KAK7893086.1"/>
    <property type="molecule type" value="Genomic_DNA"/>
</dbReference>
<feature type="domain" description="Muscleblind-like CCCH zinc finger" evidence="12">
    <location>
        <begin position="77"/>
        <end position="104"/>
    </location>
</feature>
<sequence length="132" mass="14704">MLDFIQTGAGQSGSIPDRIGRTGFFLWERDGTGVEIHSVSCSSALRQWLENQTQTGQTSGAPVYMQESKPITLESHGRCTRENCKYLHPPAHLKTQLEINGRNNLIQQKTAAAMLLSRLQFMIPGNTPCSQW</sequence>
<evidence type="ECO:0000313" key="14">
    <source>
        <dbReference type="Proteomes" id="UP001460270"/>
    </source>
</evidence>
<dbReference type="GO" id="GO:0008270">
    <property type="term" value="F:zinc ion binding"/>
    <property type="evidence" value="ECO:0007669"/>
    <property type="project" value="UniProtKB-KW"/>
</dbReference>
<organism evidence="13 14">
    <name type="scientific">Mugilogobius chulae</name>
    <name type="common">yellowstripe goby</name>
    <dbReference type="NCBI Taxonomy" id="88201"/>
    <lineage>
        <taxon>Eukaryota</taxon>
        <taxon>Metazoa</taxon>
        <taxon>Chordata</taxon>
        <taxon>Craniata</taxon>
        <taxon>Vertebrata</taxon>
        <taxon>Euteleostomi</taxon>
        <taxon>Actinopterygii</taxon>
        <taxon>Neopterygii</taxon>
        <taxon>Teleostei</taxon>
        <taxon>Neoteleostei</taxon>
        <taxon>Acanthomorphata</taxon>
        <taxon>Gobiaria</taxon>
        <taxon>Gobiiformes</taxon>
        <taxon>Gobioidei</taxon>
        <taxon>Gobiidae</taxon>
        <taxon>Gobionellinae</taxon>
        <taxon>Mugilogobius</taxon>
    </lineage>
</organism>
<dbReference type="GO" id="GO:0008380">
    <property type="term" value="P:RNA splicing"/>
    <property type="evidence" value="ECO:0007669"/>
    <property type="project" value="UniProtKB-KW"/>
</dbReference>